<organism evidence="2 3">
    <name type="scientific">Stigmatella aurantiaca (strain DW4/3-1)</name>
    <dbReference type="NCBI Taxonomy" id="378806"/>
    <lineage>
        <taxon>Bacteria</taxon>
        <taxon>Pseudomonadati</taxon>
        <taxon>Myxococcota</taxon>
        <taxon>Myxococcia</taxon>
        <taxon>Myxococcales</taxon>
        <taxon>Cystobacterineae</taxon>
        <taxon>Archangiaceae</taxon>
        <taxon>Stigmatella</taxon>
    </lineage>
</organism>
<gene>
    <name evidence="2" type="ordered locus">STAUR_3529</name>
</gene>
<dbReference type="STRING" id="378806.STAUR_3529"/>
<dbReference type="KEGG" id="sur:STAUR_3529"/>
<proteinExistence type="predicted"/>
<dbReference type="RefSeq" id="WP_013375797.1">
    <property type="nucleotide sequence ID" value="NC_014623.1"/>
</dbReference>
<dbReference type="HOGENOM" id="CLU_839147_0_0_7"/>
<dbReference type="EMBL" id="CP002271">
    <property type="protein sequence ID" value="ADO71319.1"/>
    <property type="molecule type" value="Genomic_DNA"/>
</dbReference>
<dbReference type="AlphaFoldDB" id="E3FCL0"/>
<sequence>MRVDSSPRPLPSTASTPSSKPTDGAPPKGNVIDKTQPETKTSKQFGDDIFLDNRKNGKDPGKAQSKADQKDGRQVSDSNITSGQVEGNESRNYVSIEKDVAEFKTGTGFSKDGTGAQFEASALEAQGDAGYYVNPATGVKGQAGAEANLVSLRGDAGVGKDLGELGLDKVDGKLYGGVHGEVLVGANADAKGKVAYDIKNGDVGVEGSAGALVGAEASATAKGEVGPVQGKVTGGVIAGVGGAAGGKIALEDGKLTIGAKVKGALGVGLGFEGSTTIDFKKLGNTIENVTGVDVGEKAKEATEGVKDIAKDVGEGIKDVGNSIKDTFKSIF</sequence>
<dbReference type="OrthoDB" id="5525302at2"/>
<feature type="compositionally biased region" description="Polar residues" evidence="1">
    <location>
        <begin position="75"/>
        <end position="92"/>
    </location>
</feature>
<keyword evidence="3" id="KW-1185">Reference proteome</keyword>
<feature type="compositionally biased region" description="Low complexity" evidence="1">
    <location>
        <begin position="11"/>
        <end position="22"/>
    </location>
</feature>
<feature type="compositionally biased region" description="Basic and acidic residues" evidence="1">
    <location>
        <begin position="51"/>
        <end position="74"/>
    </location>
</feature>
<dbReference type="Proteomes" id="UP000001351">
    <property type="component" value="Chromosome"/>
</dbReference>
<feature type="region of interest" description="Disordered" evidence="1">
    <location>
        <begin position="1"/>
        <end position="92"/>
    </location>
</feature>
<reference evidence="2 3" key="1">
    <citation type="journal article" date="2011" name="Mol. Biol. Evol.">
        <title>Comparative genomic analysis of fruiting body formation in Myxococcales.</title>
        <authorList>
            <person name="Huntley S."/>
            <person name="Hamann N."/>
            <person name="Wegener-Feldbrugge S."/>
            <person name="Treuner-Lange A."/>
            <person name="Kube M."/>
            <person name="Reinhardt R."/>
            <person name="Klages S."/>
            <person name="Muller R."/>
            <person name="Ronning C.M."/>
            <person name="Nierman W.C."/>
            <person name="Sogaard-Andersen L."/>
        </authorList>
    </citation>
    <scope>NUCLEOTIDE SEQUENCE [LARGE SCALE GENOMIC DNA]</scope>
    <source>
        <strain evidence="2 3">DW4/3-1</strain>
    </source>
</reference>
<evidence type="ECO:0000256" key="1">
    <source>
        <dbReference type="SAM" id="MobiDB-lite"/>
    </source>
</evidence>
<evidence type="ECO:0000313" key="2">
    <source>
        <dbReference type="EMBL" id="ADO71319.1"/>
    </source>
</evidence>
<accession>E3FCL0</accession>
<protein>
    <submittedName>
        <fullName evidence="2">Uncharacterized protein</fullName>
    </submittedName>
</protein>
<evidence type="ECO:0000313" key="3">
    <source>
        <dbReference type="Proteomes" id="UP000001351"/>
    </source>
</evidence>
<name>E3FCL0_STIAD</name>